<evidence type="ECO:0000313" key="9">
    <source>
        <dbReference type="Proteomes" id="UP000030661"/>
    </source>
</evidence>
<keyword evidence="9" id="KW-1185">Reference proteome</keyword>
<dbReference type="InterPro" id="IPR040523">
    <property type="entry name" value="AsnC_trans_reg2"/>
</dbReference>
<comment type="pathway">
    <text evidence="2">Porphyrin-containing compound metabolism.</text>
</comment>
<feature type="domain" description="Siroheme decarboxylase AsnC-like ligand binding" evidence="6">
    <location>
        <begin position="240"/>
        <end position="325"/>
    </location>
</feature>
<dbReference type="PANTHER" id="PTHR43413">
    <property type="entry name" value="TRANSCRIPTIONAL REGULATOR, ASNC FAMILY"/>
    <property type="match status" value="1"/>
</dbReference>
<dbReference type="InterPro" id="IPR036388">
    <property type="entry name" value="WH-like_DNA-bd_sf"/>
</dbReference>
<name>A0A081C6U2_VECG1</name>
<evidence type="ECO:0000256" key="3">
    <source>
        <dbReference type="ARBA" id="ARBA00023457"/>
    </source>
</evidence>
<keyword evidence="1" id="KW-0456">Lyase</keyword>
<evidence type="ECO:0000259" key="6">
    <source>
        <dbReference type="Pfam" id="PF17805"/>
    </source>
</evidence>
<gene>
    <name evidence="8" type="ORF">U27_00188</name>
</gene>
<dbReference type="InterPro" id="IPR050684">
    <property type="entry name" value="HTH-Siroheme_Decarb"/>
</dbReference>
<dbReference type="Gene3D" id="3.30.70.3460">
    <property type="match status" value="2"/>
</dbReference>
<organism evidence="8">
    <name type="scientific">Vecturithrix granuli</name>
    <dbReference type="NCBI Taxonomy" id="1499967"/>
    <lineage>
        <taxon>Bacteria</taxon>
        <taxon>Candidatus Moduliflexota</taxon>
        <taxon>Candidatus Vecturitrichia</taxon>
        <taxon>Candidatus Vecturitrichales</taxon>
        <taxon>Candidatus Vecturitrichaceae</taxon>
        <taxon>Candidatus Vecturithrix</taxon>
    </lineage>
</organism>
<dbReference type="InterPro" id="IPR036390">
    <property type="entry name" value="WH_DNA-bd_sf"/>
</dbReference>
<feature type="domain" description="Siroheme decarboxylase AsnC-like ligand binding" evidence="6">
    <location>
        <begin position="65"/>
        <end position="144"/>
    </location>
</feature>
<dbReference type="EC" id="4.1.1.111" evidence="4"/>
<accession>A0A081C6U2</accession>
<comment type="similarity">
    <text evidence="3">Belongs to the Ahb/Nir family.</text>
</comment>
<dbReference type="Proteomes" id="UP000030661">
    <property type="component" value="Unassembled WGS sequence"/>
</dbReference>
<reference evidence="8" key="1">
    <citation type="journal article" date="2015" name="PeerJ">
        <title>First genomic representation of candidate bacterial phylum KSB3 points to enhanced environmental sensing as a trigger of wastewater bulking.</title>
        <authorList>
            <person name="Sekiguchi Y."/>
            <person name="Ohashi A."/>
            <person name="Parks D.H."/>
            <person name="Yamauchi T."/>
            <person name="Tyson G.W."/>
            <person name="Hugenholtz P."/>
        </authorList>
    </citation>
    <scope>NUCLEOTIDE SEQUENCE [LARGE SCALE GENOMIC DNA]</scope>
</reference>
<dbReference type="Pfam" id="PF22451">
    <property type="entry name" value="NirdL-like_HTH"/>
    <property type="match status" value="2"/>
</dbReference>
<dbReference type="HOGENOM" id="CLU_049427_0_0_0"/>
<evidence type="ECO:0000259" key="7">
    <source>
        <dbReference type="Pfam" id="PF22451"/>
    </source>
</evidence>
<dbReference type="EMBL" id="DF820472">
    <property type="protein sequence ID" value="GAK60297.1"/>
    <property type="molecule type" value="Genomic_DNA"/>
</dbReference>
<dbReference type="STRING" id="1499967.U27_00188"/>
<comment type="catalytic activity">
    <reaction evidence="5">
        <text>siroheme + 2 H(+) = 12,18-didecarboxysiroheme + 2 CO2</text>
        <dbReference type="Rhea" id="RHEA:19093"/>
        <dbReference type="ChEBI" id="CHEBI:15378"/>
        <dbReference type="ChEBI" id="CHEBI:16526"/>
        <dbReference type="ChEBI" id="CHEBI:60052"/>
        <dbReference type="ChEBI" id="CHEBI:140497"/>
        <dbReference type="EC" id="4.1.1.111"/>
    </reaction>
</comment>
<dbReference type="eggNOG" id="COG1522">
    <property type="taxonomic scope" value="Bacteria"/>
</dbReference>
<dbReference type="AlphaFoldDB" id="A0A081C6U2"/>
<dbReference type="GO" id="GO:0016829">
    <property type="term" value="F:lyase activity"/>
    <property type="evidence" value="ECO:0007669"/>
    <property type="project" value="UniProtKB-KW"/>
</dbReference>
<dbReference type="PANTHER" id="PTHR43413:SF1">
    <property type="entry name" value="SIROHEME DECARBOXYLASE NIRL SUBUNIT"/>
    <property type="match status" value="1"/>
</dbReference>
<dbReference type="InterPro" id="IPR053953">
    <property type="entry name" value="NirdL-like_HTH"/>
</dbReference>
<dbReference type="Pfam" id="PF17805">
    <property type="entry name" value="AsnC_trans_reg2"/>
    <property type="match status" value="2"/>
</dbReference>
<dbReference type="SUPFAM" id="SSF46785">
    <property type="entry name" value="Winged helix' DNA-binding domain"/>
    <property type="match status" value="1"/>
</dbReference>
<proteinExistence type="inferred from homology"/>
<protein>
    <recommendedName>
        <fullName evidence="4">siroheme decarboxylase</fullName>
        <ecNumber evidence="4">4.1.1.111</ecNumber>
    </recommendedName>
</protein>
<feature type="domain" description="Siroheme decarboxylase NirL-like HTH" evidence="7">
    <location>
        <begin position="8"/>
        <end position="54"/>
    </location>
</feature>
<evidence type="ECO:0000256" key="5">
    <source>
        <dbReference type="ARBA" id="ARBA00048470"/>
    </source>
</evidence>
<evidence type="ECO:0000256" key="2">
    <source>
        <dbReference type="ARBA" id="ARBA00023444"/>
    </source>
</evidence>
<sequence length="347" mass="40135">MYTLTEKEQQLLDLIQRHFPCTSKPYQVLAEMLGASEQEVLTLLHSLKERGIIRQISAIFDAKALGFHSTLAAFQIENERLDAAAKMINSHPGVSHNYQRAHRFNLWFTLSIPRDLDLIEHLSQLAQKTSCAQFLNLPAIRMFKRQVYLNFSQQQNFPGIPSYPEPRLNDSPPLPEVLPADIQRCLMRELQNDLPLIPTPFYDIASRCDVKEETVLKLLTTLKTTQKIRRFAAILRHTSAGFTANAMVVWKIPDRAIQSFTDHAVKYDAISHCYERLTASAWSYNIYTMIHGRTHADIENIVADLAAYCDETPQYQALYTVKEYKKQRVDYFSEAFYEWDRQQNESV</sequence>
<feature type="domain" description="Siroheme decarboxylase NirL-like HTH" evidence="7">
    <location>
        <begin position="186"/>
        <end position="229"/>
    </location>
</feature>
<dbReference type="Gene3D" id="1.10.10.10">
    <property type="entry name" value="Winged helix-like DNA-binding domain superfamily/Winged helix DNA-binding domain"/>
    <property type="match status" value="1"/>
</dbReference>
<evidence type="ECO:0000256" key="4">
    <source>
        <dbReference type="ARBA" id="ARBA00023471"/>
    </source>
</evidence>
<evidence type="ECO:0000313" key="8">
    <source>
        <dbReference type="EMBL" id="GAK60297.1"/>
    </source>
</evidence>
<evidence type="ECO:0000256" key="1">
    <source>
        <dbReference type="ARBA" id="ARBA00023239"/>
    </source>
</evidence>